<gene>
    <name evidence="3" type="ORF">H9L12_12145</name>
</gene>
<reference evidence="3 4" key="1">
    <citation type="submission" date="2020-08" db="EMBL/GenBank/DDBJ databases">
        <title>Genome sequence of Sphingomonas rhizophila KACC 19189T.</title>
        <authorList>
            <person name="Hyun D.-W."/>
            <person name="Bae J.-W."/>
        </authorList>
    </citation>
    <scope>NUCLEOTIDE SEQUENCE [LARGE SCALE GENOMIC DNA]</scope>
    <source>
        <strain evidence="3 4">KACC 19189</strain>
    </source>
</reference>
<evidence type="ECO:0000313" key="3">
    <source>
        <dbReference type="EMBL" id="QNN64944.1"/>
    </source>
</evidence>
<dbReference type="SUPFAM" id="SSF53474">
    <property type="entry name" value="alpha/beta-Hydrolases"/>
    <property type="match status" value="1"/>
</dbReference>
<keyword evidence="3" id="KW-0378">Hydrolase</keyword>
<organism evidence="3 4">
    <name type="scientific">Sphingomonas rhizophila</name>
    <dbReference type="NCBI Taxonomy" id="2071607"/>
    <lineage>
        <taxon>Bacteria</taxon>
        <taxon>Pseudomonadati</taxon>
        <taxon>Pseudomonadota</taxon>
        <taxon>Alphaproteobacteria</taxon>
        <taxon>Sphingomonadales</taxon>
        <taxon>Sphingomonadaceae</taxon>
        <taxon>Sphingomonas</taxon>
    </lineage>
</organism>
<feature type="chain" id="PRO_5028978624" evidence="1">
    <location>
        <begin position="19"/>
        <end position="303"/>
    </location>
</feature>
<feature type="domain" description="AB hydrolase-1" evidence="2">
    <location>
        <begin position="36"/>
        <end position="274"/>
    </location>
</feature>
<evidence type="ECO:0000256" key="1">
    <source>
        <dbReference type="SAM" id="SignalP"/>
    </source>
</evidence>
<dbReference type="InterPro" id="IPR053145">
    <property type="entry name" value="AB_hydrolase_Est10"/>
</dbReference>
<evidence type="ECO:0000259" key="2">
    <source>
        <dbReference type="Pfam" id="PF12697"/>
    </source>
</evidence>
<dbReference type="Proteomes" id="UP000515955">
    <property type="component" value="Chromosome"/>
</dbReference>
<protein>
    <submittedName>
        <fullName evidence="3">Alpha/beta fold hydrolase</fullName>
    </submittedName>
</protein>
<dbReference type="InterPro" id="IPR029058">
    <property type="entry name" value="AB_hydrolase_fold"/>
</dbReference>
<dbReference type="PANTHER" id="PTHR43265:SF1">
    <property type="entry name" value="ESTERASE ESTD"/>
    <property type="match status" value="1"/>
</dbReference>
<feature type="signal peptide" evidence="1">
    <location>
        <begin position="1"/>
        <end position="18"/>
    </location>
</feature>
<proteinExistence type="predicted"/>
<dbReference type="AlphaFoldDB" id="A0A7G9SAR9"/>
<evidence type="ECO:0000313" key="4">
    <source>
        <dbReference type="Proteomes" id="UP000515955"/>
    </source>
</evidence>
<dbReference type="Gene3D" id="3.40.50.1820">
    <property type="entry name" value="alpha/beta hydrolase"/>
    <property type="match status" value="1"/>
</dbReference>
<name>A0A7G9SAR9_9SPHN</name>
<dbReference type="EMBL" id="CP060717">
    <property type="protein sequence ID" value="QNN64944.1"/>
    <property type="molecule type" value="Genomic_DNA"/>
</dbReference>
<dbReference type="GO" id="GO:0052689">
    <property type="term" value="F:carboxylic ester hydrolase activity"/>
    <property type="evidence" value="ECO:0007669"/>
    <property type="project" value="TreeGrafter"/>
</dbReference>
<dbReference type="KEGG" id="srhi:H9L12_12145"/>
<keyword evidence="1" id="KW-0732">Signal</keyword>
<dbReference type="Pfam" id="PF12697">
    <property type="entry name" value="Abhydrolase_6"/>
    <property type="match status" value="1"/>
</dbReference>
<accession>A0A7G9SAR9</accession>
<keyword evidence="4" id="KW-1185">Reference proteome</keyword>
<sequence>MFIAATAAMLAASTPIQAGTLAGTVTKPDGRSAATVLVLPGSGPTDRDGNNPLGVKSASYRLLAEDLAKRGVATVRIDKRGLFGSVGAGDPNKVTIADYVADTGAWIASARKATGARCIWLLGHSEGGLIALASAKLPDVCGLVLVATAGRPLGTVIRDQLRSNPANAPILPQAEAALASLEGGKAVSVDGMHPALAQGLFNPKVQPYLIDVFRYDPARLAAAYQGPMLIVQGTTDLQVGVGDAEALAKAQPKAKLVKIDGMSHVLKVAPLDRAANLAVMQDEAAPLAPGLVNSIADFVSAKR</sequence>
<dbReference type="RefSeq" id="WP_187541943.1">
    <property type="nucleotide sequence ID" value="NZ_CP060717.1"/>
</dbReference>
<dbReference type="PANTHER" id="PTHR43265">
    <property type="entry name" value="ESTERASE ESTD"/>
    <property type="match status" value="1"/>
</dbReference>
<dbReference type="InterPro" id="IPR000073">
    <property type="entry name" value="AB_hydrolase_1"/>
</dbReference>